<sequence>MTNKEMTNQEMTKSIAKMLYTLKMREWNIGMSWNEASLYEALKACKILMEVVEEFAEIESRQIMAELTDEFDIPSFSERG</sequence>
<gene>
    <name evidence="1" type="ORF">UFOVP658_49</name>
</gene>
<accession>A0A6J5NC29</accession>
<dbReference type="EMBL" id="LR796639">
    <property type="protein sequence ID" value="CAB4156212.1"/>
    <property type="molecule type" value="Genomic_DNA"/>
</dbReference>
<reference evidence="1" key="1">
    <citation type="submission" date="2020-04" db="EMBL/GenBank/DDBJ databases">
        <authorList>
            <person name="Chiriac C."/>
            <person name="Salcher M."/>
            <person name="Ghai R."/>
            <person name="Kavagutti S V."/>
        </authorList>
    </citation>
    <scope>NUCLEOTIDE SEQUENCE</scope>
</reference>
<protein>
    <submittedName>
        <fullName evidence="1">Uncharacterized protein</fullName>
    </submittedName>
</protein>
<evidence type="ECO:0000313" key="1">
    <source>
        <dbReference type="EMBL" id="CAB4156212.1"/>
    </source>
</evidence>
<proteinExistence type="predicted"/>
<organism evidence="1">
    <name type="scientific">uncultured Caudovirales phage</name>
    <dbReference type="NCBI Taxonomy" id="2100421"/>
    <lineage>
        <taxon>Viruses</taxon>
        <taxon>Duplodnaviria</taxon>
        <taxon>Heunggongvirae</taxon>
        <taxon>Uroviricota</taxon>
        <taxon>Caudoviricetes</taxon>
        <taxon>Peduoviridae</taxon>
        <taxon>Maltschvirus</taxon>
        <taxon>Maltschvirus maltsch</taxon>
    </lineage>
</organism>
<name>A0A6J5NC29_9CAUD</name>